<name>A0A8S0Z6J7_ARCPL</name>
<organism evidence="2 4">
    <name type="scientific">Arctia plantaginis</name>
    <name type="common">Wood tiger moth</name>
    <name type="synonym">Phalaena plantaginis</name>
    <dbReference type="NCBI Taxonomy" id="874455"/>
    <lineage>
        <taxon>Eukaryota</taxon>
        <taxon>Metazoa</taxon>
        <taxon>Ecdysozoa</taxon>
        <taxon>Arthropoda</taxon>
        <taxon>Hexapoda</taxon>
        <taxon>Insecta</taxon>
        <taxon>Pterygota</taxon>
        <taxon>Neoptera</taxon>
        <taxon>Endopterygota</taxon>
        <taxon>Lepidoptera</taxon>
        <taxon>Glossata</taxon>
        <taxon>Ditrysia</taxon>
        <taxon>Noctuoidea</taxon>
        <taxon>Erebidae</taxon>
        <taxon>Arctiinae</taxon>
        <taxon>Arctia</taxon>
    </lineage>
</organism>
<feature type="transmembrane region" description="Helical" evidence="1">
    <location>
        <begin position="63"/>
        <end position="83"/>
    </location>
</feature>
<sequence>MAMSSLDPRTGGTCVNFIAKKFCSYVVGYVHLFLWIGAFFILVFKPSSVPNMVKNADTATTVFVGFLVLFLIFISVLLLLGLYKDRRLFVKAYCIAVVVYLVLLALRIIVYIFVQPQTISFFSLMLSFLMNLFFFFVVRSYYLITYCNGSNQLLVNQPKV</sequence>
<dbReference type="OrthoDB" id="2354286at2759"/>
<keyword evidence="1" id="KW-0812">Transmembrane</keyword>
<keyword evidence="1" id="KW-1133">Transmembrane helix</keyword>
<evidence type="ECO:0000313" key="3">
    <source>
        <dbReference type="EMBL" id="CAB3228267.1"/>
    </source>
</evidence>
<feature type="transmembrane region" description="Helical" evidence="1">
    <location>
        <begin position="90"/>
        <end position="113"/>
    </location>
</feature>
<feature type="transmembrane region" description="Helical" evidence="1">
    <location>
        <begin position="119"/>
        <end position="138"/>
    </location>
</feature>
<dbReference type="EMBL" id="CADEBC010000301">
    <property type="protein sequence ID" value="CAB3227866.1"/>
    <property type="molecule type" value="Genomic_DNA"/>
</dbReference>
<dbReference type="Proteomes" id="UP000494256">
    <property type="component" value="Unassembled WGS sequence"/>
</dbReference>
<feature type="transmembrane region" description="Helical" evidence="1">
    <location>
        <begin position="22"/>
        <end position="43"/>
    </location>
</feature>
<evidence type="ECO:0000256" key="1">
    <source>
        <dbReference type="SAM" id="Phobius"/>
    </source>
</evidence>
<evidence type="ECO:0000313" key="5">
    <source>
        <dbReference type="Proteomes" id="UP000494256"/>
    </source>
</evidence>
<dbReference type="Proteomes" id="UP000494106">
    <property type="component" value="Unassembled WGS sequence"/>
</dbReference>
<keyword evidence="1" id="KW-0472">Membrane</keyword>
<dbReference type="EMBL" id="CADEBD010000282">
    <property type="protein sequence ID" value="CAB3228267.1"/>
    <property type="molecule type" value="Genomic_DNA"/>
</dbReference>
<proteinExistence type="predicted"/>
<protein>
    <submittedName>
        <fullName evidence="2">Uncharacterized protein</fullName>
    </submittedName>
</protein>
<gene>
    <name evidence="2" type="ORF">APLA_LOCUS3424</name>
    <name evidence="3" type="ORF">APLA_LOCUS3479</name>
</gene>
<comment type="caution">
    <text evidence="2">The sequence shown here is derived from an EMBL/GenBank/DDBJ whole genome shotgun (WGS) entry which is preliminary data.</text>
</comment>
<evidence type="ECO:0000313" key="4">
    <source>
        <dbReference type="Proteomes" id="UP000494106"/>
    </source>
</evidence>
<reference evidence="4 5" key="1">
    <citation type="submission" date="2020-04" db="EMBL/GenBank/DDBJ databases">
        <authorList>
            <person name="Wallbank WR R."/>
            <person name="Pardo Diaz C."/>
            <person name="Kozak K."/>
            <person name="Martin S."/>
            <person name="Jiggins C."/>
            <person name="Moest M."/>
            <person name="Warren A I."/>
            <person name="Byers J.R.P. K."/>
            <person name="Montejo-Kovacevich G."/>
            <person name="Yen C E."/>
        </authorList>
    </citation>
    <scope>NUCLEOTIDE SEQUENCE [LARGE SCALE GENOMIC DNA]</scope>
</reference>
<dbReference type="AlphaFoldDB" id="A0A8S0Z6J7"/>
<accession>A0A8S0Z6J7</accession>
<evidence type="ECO:0000313" key="2">
    <source>
        <dbReference type="EMBL" id="CAB3227866.1"/>
    </source>
</evidence>
<keyword evidence="4" id="KW-1185">Reference proteome</keyword>